<evidence type="ECO:0000313" key="9">
    <source>
        <dbReference type="Proteomes" id="UP000273278"/>
    </source>
</evidence>
<feature type="transmembrane region" description="Helical" evidence="7">
    <location>
        <begin position="285"/>
        <end position="305"/>
    </location>
</feature>
<keyword evidence="6 7" id="KW-0472">Membrane</keyword>
<feature type="transmembrane region" description="Helical" evidence="7">
    <location>
        <begin position="325"/>
        <end position="353"/>
    </location>
</feature>
<dbReference type="InterPro" id="IPR018584">
    <property type="entry name" value="GT87"/>
</dbReference>
<dbReference type="EMBL" id="CP017686">
    <property type="protein sequence ID" value="AYQ54338.1"/>
    <property type="molecule type" value="Genomic_DNA"/>
</dbReference>
<name>A0A3G3IF82_9ARCH</name>
<proteinExistence type="predicted"/>
<feature type="transmembrane region" description="Helical" evidence="7">
    <location>
        <begin position="248"/>
        <end position="264"/>
    </location>
</feature>
<keyword evidence="5 7" id="KW-1133">Transmembrane helix</keyword>
<feature type="transmembrane region" description="Helical" evidence="7">
    <location>
        <begin position="142"/>
        <end position="158"/>
    </location>
</feature>
<reference evidence="8 9" key="1">
    <citation type="submission" date="2016-10" db="EMBL/GenBank/DDBJ databases">
        <title>Complete genome of the TMA-utilizing, human hosted archaeon Methanomethylophilus alvus Gen. nov, sp. nov., strain Mx-05, derived from a pure culture.</title>
        <authorList>
            <person name="Brugere J.-F."/>
            <person name="Ben Hania W."/>
            <person name="Chaudhary P.P."/>
            <person name="Gaci N."/>
            <person name="Borrel G."/>
            <person name="Cao Van Tuat L."/>
            <person name="Fardeau M.-L."/>
            <person name="Harris H.M.B."/>
            <person name="O'Toole P.W."/>
            <person name="Ollivier B."/>
        </authorList>
    </citation>
    <scope>NUCLEOTIDE SEQUENCE [LARGE SCALE GENOMIC DNA]</scope>
    <source>
        <strain evidence="8 9">Mx-05</strain>
    </source>
</reference>
<feature type="transmembrane region" description="Helical" evidence="7">
    <location>
        <begin position="365"/>
        <end position="386"/>
    </location>
</feature>
<feature type="transmembrane region" description="Helical" evidence="7">
    <location>
        <begin position="90"/>
        <end position="110"/>
    </location>
</feature>
<dbReference type="GO" id="GO:0005886">
    <property type="term" value="C:plasma membrane"/>
    <property type="evidence" value="ECO:0007669"/>
    <property type="project" value="UniProtKB-SubCell"/>
</dbReference>
<dbReference type="GeneID" id="41320941"/>
<dbReference type="GO" id="GO:0016758">
    <property type="term" value="F:hexosyltransferase activity"/>
    <property type="evidence" value="ECO:0007669"/>
    <property type="project" value="InterPro"/>
</dbReference>
<feature type="transmembrane region" description="Helical" evidence="7">
    <location>
        <begin position="164"/>
        <end position="191"/>
    </location>
</feature>
<evidence type="ECO:0000256" key="7">
    <source>
        <dbReference type="SAM" id="Phobius"/>
    </source>
</evidence>
<keyword evidence="3" id="KW-0808">Transferase</keyword>
<evidence type="ECO:0000256" key="3">
    <source>
        <dbReference type="ARBA" id="ARBA00022679"/>
    </source>
</evidence>
<evidence type="ECO:0000256" key="2">
    <source>
        <dbReference type="ARBA" id="ARBA00022475"/>
    </source>
</evidence>
<keyword evidence="2" id="KW-1003">Cell membrane</keyword>
<gene>
    <name evidence="8" type="ORF">BKD89_00690</name>
</gene>
<evidence type="ECO:0000256" key="1">
    <source>
        <dbReference type="ARBA" id="ARBA00004651"/>
    </source>
</evidence>
<evidence type="ECO:0008006" key="10">
    <source>
        <dbReference type="Google" id="ProtNLM"/>
    </source>
</evidence>
<evidence type="ECO:0000256" key="6">
    <source>
        <dbReference type="ARBA" id="ARBA00023136"/>
    </source>
</evidence>
<dbReference type="Proteomes" id="UP000273278">
    <property type="component" value="Chromosome"/>
</dbReference>
<evidence type="ECO:0000256" key="4">
    <source>
        <dbReference type="ARBA" id="ARBA00022692"/>
    </source>
</evidence>
<dbReference type="RefSeq" id="WP_015504048.1">
    <property type="nucleotide sequence ID" value="NZ_CP017686.1"/>
</dbReference>
<comment type="subcellular location">
    <subcellularLocation>
        <location evidence="1">Cell membrane</location>
        <topology evidence="1">Multi-pass membrane protein</topology>
    </subcellularLocation>
</comment>
<protein>
    <recommendedName>
        <fullName evidence="10">DUF2029 domain-containing protein</fullName>
    </recommendedName>
</protein>
<feature type="transmembrane region" description="Helical" evidence="7">
    <location>
        <begin position="203"/>
        <end position="228"/>
    </location>
</feature>
<accession>A0A3G3IF82</accession>
<dbReference type="Pfam" id="PF09594">
    <property type="entry name" value="GT87"/>
    <property type="match status" value="1"/>
</dbReference>
<feature type="transmembrane region" description="Helical" evidence="7">
    <location>
        <begin position="392"/>
        <end position="413"/>
    </location>
</feature>
<organism evidence="8 9">
    <name type="scientific">Methanomethylophilus alvi</name>
    <dbReference type="NCBI Taxonomy" id="1291540"/>
    <lineage>
        <taxon>Archaea</taxon>
        <taxon>Methanobacteriati</taxon>
        <taxon>Thermoplasmatota</taxon>
        <taxon>Thermoplasmata</taxon>
        <taxon>Methanomassiliicoccales</taxon>
        <taxon>Methanomethylophilaceae</taxon>
        <taxon>Methanomethylophilus</taxon>
    </lineage>
</organism>
<feature type="transmembrane region" description="Helical" evidence="7">
    <location>
        <begin position="20"/>
        <end position="42"/>
    </location>
</feature>
<sequence length="427" mass="47541">MNTVVQKAGDIFLSTRERKLLTLSAVSLAAVYVFCIVCLDPSDDIPVFYGNWLSLRSGELPYVDFSFGNPPLSLLFIAIPGALSSDLQGYYCLHAAEMMILAWSSVYLVMNISGRLGLNRFRTTALYFVVLLMYSEEIVKKLDMAVAITVLLALYMFLQRRFTLSYATLIIGAMIKVYPAVLIPVFMMVNLADRSDPRRFRNVAAGLAVIAAAAAIAFAAMGVCGLSVDRVVGVFTQQAGRDFQIESVMGNILQIFGMLGLYSYELVGRSYTYNVECAPADALSGCWVIVTVAAYILLMWAVWHFRLRTDTGPADRDRVLVLSSASAVLVVLLTFMIFSTQYMLWIITLLPFVIQGEKDTKKRRILQSLYLLQFVILVPLMLWLLFGSGEAFAAASVFVRNMMLLFILLYCIGEITGRRIVMRTASI</sequence>
<keyword evidence="4 7" id="KW-0812">Transmembrane</keyword>
<dbReference type="AlphaFoldDB" id="A0A3G3IF82"/>
<evidence type="ECO:0000256" key="5">
    <source>
        <dbReference type="ARBA" id="ARBA00022989"/>
    </source>
</evidence>
<evidence type="ECO:0000313" key="8">
    <source>
        <dbReference type="EMBL" id="AYQ54338.1"/>
    </source>
</evidence>